<dbReference type="AlphaFoldDB" id="A0A177SY67"/>
<name>A0A177SY67_9BASI</name>
<keyword evidence="2" id="KW-1185">Reference proteome</keyword>
<evidence type="ECO:0000313" key="1">
    <source>
        <dbReference type="EMBL" id="KAE8237369.1"/>
    </source>
</evidence>
<reference evidence="1" key="1">
    <citation type="submission" date="2016-04" db="EMBL/GenBank/DDBJ databases">
        <authorList>
            <person name="Nguyen H.D."/>
            <person name="Samba Siva P."/>
            <person name="Cullis J."/>
            <person name="Levesque C.A."/>
            <person name="Hambleton S."/>
        </authorList>
    </citation>
    <scope>NUCLEOTIDE SEQUENCE</scope>
    <source>
        <strain evidence="1">DAOMC 236416</strain>
    </source>
</reference>
<sequence>MNSVARDEWNRRLGQDPQVKAADIAFRARQAEERLAKQAQRQAEVRANQELLKEKHAEATGEREALEAAAKAAYQACEDTRKVWVIALAQLLMQ</sequence>
<dbReference type="EMBL" id="LWDF02001816">
    <property type="protein sequence ID" value="KAE8237369.1"/>
    <property type="molecule type" value="Genomic_DNA"/>
</dbReference>
<gene>
    <name evidence="1" type="ORF">A4X13_0g8816</name>
</gene>
<accession>A0A177SY67</accession>
<proteinExistence type="predicted"/>
<reference evidence="1" key="2">
    <citation type="journal article" date="2019" name="IMA Fungus">
        <title>Genome sequencing and comparison of five Tilletia species to identify candidate genes for the detection of regulated species infecting wheat.</title>
        <authorList>
            <person name="Nguyen H.D.T."/>
            <person name="Sultana T."/>
            <person name="Kesanakurti P."/>
            <person name="Hambleton S."/>
        </authorList>
    </citation>
    <scope>NUCLEOTIDE SEQUENCE</scope>
    <source>
        <strain evidence="1">DAOMC 236416</strain>
    </source>
</reference>
<comment type="caution">
    <text evidence="1">The sequence shown here is derived from an EMBL/GenBank/DDBJ whole genome shotgun (WGS) entry which is preliminary data.</text>
</comment>
<organism evidence="1 2">
    <name type="scientific">Tilletia indica</name>
    <dbReference type="NCBI Taxonomy" id="43049"/>
    <lineage>
        <taxon>Eukaryota</taxon>
        <taxon>Fungi</taxon>
        <taxon>Dikarya</taxon>
        <taxon>Basidiomycota</taxon>
        <taxon>Ustilaginomycotina</taxon>
        <taxon>Exobasidiomycetes</taxon>
        <taxon>Tilletiales</taxon>
        <taxon>Tilletiaceae</taxon>
        <taxon>Tilletia</taxon>
    </lineage>
</organism>
<dbReference type="Proteomes" id="UP000077521">
    <property type="component" value="Unassembled WGS sequence"/>
</dbReference>
<evidence type="ECO:0000313" key="2">
    <source>
        <dbReference type="Proteomes" id="UP000077521"/>
    </source>
</evidence>
<protein>
    <submittedName>
        <fullName evidence="1">Uncharacterized protein</fullName>
    </submittedName>
</protein>